<dbReference type="PROSITE" id="PS50930">
    <property type="entry name" value="HTH_LYTTR"/>
    <property type="match status" value="1"/>
</dbReference>
<dbReference type="InterPro" id="IPR011006">
    <property type="entry name" value="CheY-like_superfamily"/>
</dbReference>
<feature type="domain" description="HTH LytTR-type" evidence="3">
    <location>
        <begin position="147"/>
        <end position="249"/>
    </location>
</feature>
<feature type="domain" description="Response regulatory" evidence="2">
    <location>
        <begin position="3"/>
        <end position="115"/>
    </location>
</feature>
<gene>
    <name evidence="4" type="primary">btsR_2</name>
    <name evidence="4" type="ORF">DSM104440_00829</name>
</gene>
<dbReference type="SMART" id="SM00448">
    <property type="entry name" value="REC"/>
    <property type="match status" value="1"/>
</dbReference>
<accession>A0A6M4H7R8</accession>
<organism evidence="4 5">
    <name type="scientific">Usitatibacter palustris</name>
    <dbReference type="NCBI Taxonomy" id="2732487"/>
    <lineage>
        <taxon>Bacteria</taxon>
        <taxon>Pseudomonadati</taxon>
        <taxon>Pseudomonadota</taxon>
        <taxon>Betaproteobacteria</taxon>
        <taxon>Nitrosomonadales</taxon>
        <taxon>Usitatibacteraceae</taxon>
        <taxon>Usitatibacter</taxon>
    </lineage>
</organism>
<dbReference type="Gene3D" id="3.40.50.2300">
    <property type="match status" value="1"/>
</dbReference>
<dbReference type="GO" id="GO:0000156">
    <property type="term" value="F:phosphorelay response regulator activity"/>
    <property type="evidence" value="ECO:0007669"/>
    <property type="project" value="InterPro"/>
</dbReference>
<proteinExistence type="predicted"/>
<dbReference type="GO" id="GO:0003677">
    <property type="term" value="F:DNA binding"/>
    <property type="evidence" value="ECO:0007669"/>
    <property type="project" value="InterPro"/>
</dbReference>
<evidence type="ECO:0000259" key="3">
    <source>
        <dbReference type="PROSITE" id="PS50930"/>
    </source>
</evidence>
<keyword evidence="5" id="KW-1185">Reference proteome</keyword>
<dbReference type="PROSITE" id="PS50110">
    <property type="entry name" value="RESPONSE_REGULATORY"/>
    <property type="match status" value="1"/>
</dbReference>
<dbReference type="Pfam" id="PF00072">
    <property type="entry name" value="Response_reg"/>
    <property type="match status" value="1"/>
</dbReference>
<dbReference type="SUPFAM" id="SSF52172">
    <property type="entry name" value="CheY-like"/>
    <property type="match status" value="1"/>
</dbReference>
<dbReference type="AlphaFoldDB" id="A0A6M4H7R8"/>
<reference evidence="4 5" key="1">
    <citation type="submission" date="2020-04" db="EMBL/GenBank/DDBJ databases">
        <title>Usitatibacter rugosus gen. nov., sp. nov. and Usitatibacter palustris sp. nov., novel members of Usitatibacteraceae fam. nov. within the order Nitrosomonadales isolated from soil.</title>
        <authorList>
            <person name="Huber K.J."/>
            <person name="Neumann-Schaal M."/>
            <person name="Geppert A."/>
            <person name="Luckner M."/>
            <person name="Wanner G."/>
            <person name="Overmann J."/>
        </authorList>
    </citation>
    <scope>NUCLEOTIDE SEQUENCE [LARGE SCALE GENOMIC DNA]</scope>
    <source>
        <strain evidence="4 5">Swamp67</strain>
    </source>
</reference>
<name>A0A6M4H7R8_9PROT</name>
<protein>
    <submittedName>
        <fullName evidence="4">Transcriptional regulatory protein BtsR</fullName>
    </submittedName>
</protein>
<evidence type="ECO:0000313" key="5">
    <source>
        <dbReference type="Proteomes" id="UP000503096"/>
    </source>
</evidence>
<feature type="modified residue" description="4-aspartylphosphate" evidence="1">
    <location>
        <position position="55"/>
    </location>
</feature>
<dbReference type="InParanoid" id="A0A6M4H7R8"/>
<sequence length="249" mass="28212">MTRAVIAEDEGNLREQLRETLASVWPELDVVAEAADGIEALRALEEHAPDVLFLDIQMPGLSGLEVARHASGRSHVVFVTAFDQYAVSAFEQGAIDYVMKPLSASRVAETVRRLREREQSAPANLEGLLQSLAGRLQGHRREYLRWITASQGSETRLITMDEIFYFQSDNKYTVVATADRESLIRVPIRELAEQLDPETFWQIHRGTLVNVNHIAGVSRTFRGHMELRLKQRPETLAVSESYAHLFRQM</sequence>
<dbReference type="SMART" id="SM00850">
    <property type="entry name" value="LytTR"/>
    <property type="match status" value="1"/>
</dbReference>
<dbReference type="EMBL" id="CP053073">
    <property type="protein sequence ID" value="QJR14037.1"/>
    <property type="molecule type" value="Genomic_DNA"/>
</dbReference>
<dbReference type="PANTHER" id="PTHR37299:SF1">
    <property type="entry name" value="STAGE 0 SPORULATION PROTEIN A HOMOLOG"/>
    <property type="match status" value="1"/>
</dbReference>
<dbReference type="Pfam" id="PF04397">
    <property type="entry name" value="LytTR"/>
    <property type="match status" value="1"/>
</dbReference>
<evidence type="ECO:0000259" key="2">
    <source>
        <dbReference type="PROSITE" id="PS50110"/>
    </source>
</evidence>
<dbReference type="Proteomes" id="UP000503096">
    <property type="component" value="Chromosome"/>
</dbReference>
<dbReference type="PANTHER" id="PTHR37299">
    <property type="entry name" value="TRANSCRIPTIONAL REGULATOR-RELATED"/>
    <property type="match status" value="1"/>
</dbReference>
<keyword evidence="1" id="KW-0597">Phosphoprotein</keyword>
<dbReference type="Gene3D" id="2.40.50.1020">
    <property type="entry name" value="LytTr DNA-binding domain"/>
    <property type="match status" value="1"/>
</dbReference>
<dbReference type="InterPro" id="IPR007492">
    <property type="entry name" value="LytTR_DNA-bd_dom"/>
</dbReference>
<dbReference type="InterPro" id="IPR046947">
    <property type="entry name" value="LytR-like"/>
</dbReference>
<dbReference type="RefSeq" id="WP_171160828.1">
    <property type="nucleotide sequence ID" value="NZ_CP053073.1"/>
</dbReference>
<dbReference type="FunCoup" id="A0A6M4H7R8">
    <property type="interactions" value="85"/>
</dbReference>
<dbReference type="InterPro" id="IPR001789">
    <property type="entry name" value="Sig_transdc_resp-reg_receiver"/>
</dbReference>
<evidence type="ECO:0000256" key="1">
    <source>
        <dbReference type="PROSITE-ProRule" id="PRU00169"/>
    </source>
</evidence>
<dbReference type="KEGG" id="upl:DSM104440_00829"/>
<evidence type="ECO:0000313" key="4">
    <source>
        <dbReference type="EMBL" id="QJR14037.1"/>
    </source>
</evidence>